<organism evidence="2 3">
    <name type="scientific">Psychrobacter saeujeotis</name>
    <dbReference type="NCBI Taxonomy" id="3143436"/>
    <lineage>
        <taxon>Bacteria</taxon>
        <taxon>Pseudomonadati</taxon>
        <taxon>Pseudomonadota</taxon>
        <taxon>Gammaproteobacteria</taxon>
        <taxon>Moraxellales</taxon>
        <taxon>Moraxellaceae</taxon>
        <taxon>Psychrobacter</taxon>
    </lineage>
</organism>
<reference evidence="2 3" key="1">
    <citation type="submission" date="2024-05" db="EMBL/GenBank/DDBJ databases">
        <authorList>
            <person name="Kim H.-Y."/>
            <person name="Kim E."/>
            <person name="Cai Y."/>
            <person name="Yang S.-M."/>
            <person name="Lee W."/>
        </authorList>
    </citation>
    <scope>NUCLEOTIDE SEQUENCE [LARGE SCALE GENOMIC DNA]</scope>
    <source>
        <strain evidence="2 3">FBL11</strain>
    </source>
</reference>
<gene>
    <name evidence="2" type="ORF">AAIR29_04115</name>
</gene>
<keyword evidence="1" id="KW-0472">Membrane</keyword>
<proteinExistence type="predicted"/>
<protein>
    <submittedName>
        <fullName evidence="2">Uncharacterized protein</fullName>
    </submittedName>
</protein>
<dbReference type="RefSeq" id="WP_299215955.1">
    <property type="nucleotide sequence ID" value="NZ_JBDGHN010000002.1"/>
</dbReference>
<evidence type="ECO:0000313" key="2">
    <source>
        <dbReference type="EMBL" id="MEN2750812.1"/>
    </source>
</evidence>
<name>A0ABU9X8V5_9GAMM</name>
<accession>A0ABU9X8V5</accession>
<feature type="transmembrane region" description="Helical" evidence="1">
    <location>
        <begin position="268"/>
        <end position="289"/>
    </location>
</feature>
<keyword evidence="3" id="KW-1185">Reference proteome</keyword>
<keyword evidence="1" id="KW-1133">Transmembrane helix</keyword>
<comment type="caution">
    <text evidence="2">The sequence shown here is derived from an EMBL/GenBank/DDBJ whole genome shotgun (WGS) entry which is preliminary data.</text>
</comment>
<keyword evidence="1" id="KW-0812">Transmembrane</keyword>
<sequence length="375" mass="44102">MIFKYGSSDFKILRDNLKKYFEEYIKGHDSYDREEKIIGVIMDILSDINIEKLTRLDEKELTFHGWDSVDKALSENFLSYDNKALWEVYNEETDGRPEETVLEAIYIALYADIYESSFIITDIELLKQLRFFIDRLNSKNDCLSRDFFQRITYLWFIVPKELFNKHLNKHLNTLQDLKNSQDFIKEKLVESDKLKTEIAIIQESLDEQKSEYNFVGLSKGFTNLKQQKARELETQNWAYYSLMVTIIIALTAKFFWSISYLRSDNFDNLAFIVTTVSTVLIILIILYFFRISLMNIKSIKSQILQIDLRLTLCQFIHSYDTGTESLRKEHMKGSLDKFESIIFAPIVATEENIPTTFDGLEQLTAMIGLFNRKSD</sequence>
<dbReference type="EMBL" id="JBDGHN010000002">
    <property type="protein sequence ID" value="MEN2750812.1"/>
    <property type="molecule type" value="Genomic_DNA"/>
</dbReference>
<feature type="transmembrane region" description="Helical" evidence="1">
    <location>
        <begin position="237"/>
        <end position="256"/>
    </location>
</feature>
<dbReference type="Proteomes" id="UP001461960">
    <property type="component" value="Unassembled WGS sequence"/>
</dbReference>
<evidence type="ECO:0000256" key="1">
    <source>
        <dbReference type="SAM" id="Phobius"/>
    </source>
</evidence>
<evidence type="ECO:0000313" key="3">
    <source>
        <dbReference type="Proteomes" id="UP001461960"/>
    </source>
</evidence>